<dbReference type="InterPro" id="IPR016181">
    <property type="entry name" value="Acyl_CoA_acyltransferase"/>
</dbReference>
<accession>A0A6B3N8S4</accession>
<reference evidence="2" key="1">
    <citation type="submission" date="2019-11" db="EMBL/GenBank/DDBJ databases">
        <title>Genomic insights into an expanded diversity of filamentous marine cyanobacteria reveals the extraordinary biosynthetic potential of Moorea and Okeania.</title>
        <authorList>
            <person name="Ferreira Leao T."/>
            <person name="Wang M."/>
            <person name="Moss N."/>
            <person name="Da Silva R."/>
            <person name="Sanders J."/>
            <person name="Nurk S."/>
            <person name="Gurevich A."/>
            <person name="Humphrey G."/>
            <person name="Reher R."/>
            <person name="Zhu Q."/>
            <person name="Belda-Ferre P."/>
            <person name="Glukhov E."/>
            <person name="Rex R."/>
            <person name="Dorrestein P.C."/>
            <person name="Knight R."/>
            <person name="Pevzner P."/>
            <person name="Gerwick W.H."/>
            <person name="Gerwick L."/>
        </authorList>
    </citation>
    <scope>NUCLEOTIDE SEQUENCE</scope>
    <source>
        <strain evidence="2">SIO1C4</strain>
    </source>
</reference>
<evidence type="ECO:0000259" key="1">
    <source>
        <dbReference type="PROSITE" id="PS51186"/>
    </source>
</evidence>
<dbReference type="Gene3D" id="3.40.630.30">
    <property type="match status" value="1"/>
</dbReference>
<comment type="caution">
    <text evidence="2">The sequence shown here is derived from an EMBL/GenBank/DDBJ whole genome shotgun (WGS) entry which is preliminary data.</text>
</comment>
<organism evidence="2">
    <name type="scientific">Symploca sp. SIO1C4</name>
    <dbReference type="NCBI Taxonomy" id="2607765"/>
    <lineage>
        <taxon>Bacteria</taxon>
        <taxon>Bacillati</taxon>
        <taxon>Cyanobacteriota</taxon>
        <taxon>Cyanophyceae</taxon>
        <taxon>Coleofasciculales</taxon>
        <taxon>Coleofasciculaceae</taxon>
        <taxon>Symploca</taxon>
    </lineage>
</organism>
<feature type="domain" description="N-acetyltransferase" evidence="1">
    <location>
        <begin position="10"/>
        <end position="154"/>
    </location>
</feature>
<dbReference type="AlphaFoldDB" id="A0A6B3N8S4"/>
<dbReference type="CDD" id="cd04301">
    <property type="entry name" value="NAT_SF"/>
    <property type="match status" value="1"/>
</dbReference>
<dbReference type="SUPFAM" id="SSF55729">
    <property type="entry name" value="Acyl-CoA N-acyltransferases (Nat)"/>
    <property type="match status" value="1"/>
</dbReference>
<dbReference type="GO" id="GO:0016747">
    <property type="term" value="F:acyltransferase activity, transferring groups other than amino-acyl groups"/>
    <property type="evidence" value="ECO:0007669"/>
    <property type="project" value="InterPro"/>
</dbReference>
<name>A0A6B3N8S4_9CYAN</name>
<sequence length="715" mass="82866">MTTDAPIKIEAIDNCSPYFATVKKLWRANSKTLGHLPKGAFEERAAHRQILVALDSGGSCIGYLLYRPSREWFAIAHLCIDHTFRDKGVAKQLVNHLKQITKSSRGIKLSCRRDYNLQGMWSSFGFIACKDGEGRSKKKKTILTRWVFEHNPLPLLSTMIQQQLESKLCAMIDPDIFWDLYALNNDDSIDSEDLNILLADWVQTELELCVNDEIFNQINRIDNIQERGSQRNFARDFTCLPCDHQRLDKNLNILQKIIIKSNFLIDEYYLRYVARSITSESHIFLSRNKQLLDLADIIYENFSLSVIHPEEFINQLDELKDKPDYQPIRLSGTSLEQIEVKSGQENFLANYFHNYKLKENQAELQQQIRRYLAEHDKFECVVVRKNETNPLALIVYGKHKKYELEIPILRVSNHDLSPTIARHIIFKSILKSAHGQQHFTRITDSYLEDTVTEAIQEDAFVKVHNGWLKANLSVVKTTSELSKYIIDLVFNLGEEYGFIRELVNNLNNENILINVQSSVDIERFIFPAKIIDFEIPTFIIPIQPRWASCLFDEHLANQMLPLDGFGAKPELAFNREAVYYRARQNSRGLDAPCRILWYVSETQNEGKGKGFQNVGYIGACSYVDEVVIGKSKELYRRFQRLGVYNESNVENVRKDINGNIMAIRFSDTELFNRPIDFQKLQQVLNKNNLLIVSPNKINNESFIKLYNLGNRHFDI</sequence>
<evidence type="ECO:0000313" key="2">
    <source>
        <dbReference type="EMBL" id="NER26514.1"/>
    </source>
</evidence>
<protein>
    <submittedName>
        <fullName evidence="2">GNAT family N-acetyltransferase</fullName>
    </submittedName>
</protein>
<dbReference type="Pfam" id="PF13673">
    <property type="entry name" value="Acetyltransf_10"/>
    <property type="match status" value="1"/>
</dbReference>
<keyword evidence="2" id="KW-0808">Transferase</keyword>
<dbReference type="EMBL" id="JAAHFQ010000033">
    <property type="protein sequence ID" value="NER26514.1"/>
    <property type="molecule type" value="Genomic_DNA"/>
</dbReference>
<dbReference type="PROSITE" id="PS51186">
    <property type="entry name" value="GNAT"/>
    <property type="match status" value="1"/>
</dbReference>
<dbReference type="InterPro" id="IPR000182">
    <property type="entry name" value="GNAT_dom"/>
</dbReference>
<proteinExistence type="predicted"/>
<gene>
    <name evidence="2" type="ORF">F6J89_02515</name>
</gene>